<feature type="domain" description="Peptidase S26" evidence="2">
    <location>
        <begin position="43"/>
        <end position="184"/>
    </location>
</feature>
<evidence type="ECO:0000313" key="3">
    <source>
        <dbReference type="EMBL" id="TDR30290.1"/>
    </source>
</evidence>
<dbReference type="Proteomes" id="UP000294480">
    <property type="component" value="Unassembled WGS sequence"/>
</dbReference>
<comment type="caution">
    <text evidence="3">The sequence shown here is derived from an EMBL/GenBank/DDBJ whole genome shotgun (WGS) entry which is preliminary data.</text>
</comment>
<dbReference type="AlphaFoldDB" id="A0A4R6Y4Z9"/>
<protein>
    <submittedName>
        <fullName evidence="3">Conjugal transfer pilin signal peptidase TrbI</fullName>
    </submittedName>
</protein>
<dbReference type="Pfam" id="PF10502">
    <property type="entry name" value="Peptidase_S26"/>
    <property type="match status" value="1"/>
</dbReference>
<evidence type="ECO:0000313" key="4">
    <source>
        <dbReference type="Proteomes" id="UP000294480"/>
    </source>
</evidence>
<keyword evidence="1" id="KW-0812">Transmembrane</keyword>
<dbReference type="OrthoDB" id="5564030at2"/>
<keyword evidence="1" id="KW-0472">Membrane</keyword>
<dbReference type="Gene3D" id="2.10.109.10">
    <property type="entry name" value="Umud Fragment, subunit A"/>
    <property type="match status" value="1"/>
</dbReference>
<organism evidence="3 4">
    <name type="scientific">Hydromonas duriensis</name>
    <dbReference type="NCBI Taxonomy" id="1527608"/>
    <lineage>
        <taxon>Bacteria</taxon>
        <taxon>Pseudomonadati</taxon>
        <taxon>Pseudomonadota</taxon>
        <taxon>Betaproteobacteria</taxon>
        <taxon>Burkholderiales</taxon>
        <taxon>Burkholderiaceae</taxon>
        <taxon>Hydromonas</taxon>
    </lineage>
</organism>
<dbReference type="EMBL" id="SNZE01000023">
    <property type="protein sequence ID" value="TDR30290.1"/>
    <property type="molecule type" value="Genomic_DNA"/>
</dbReference>
<dbReference type="InterPro" id="IPR036286">
    <property type="entry name" value="LexA/Signal_pep-like_sf"/>
</dbReference>
<keyword evidence="1" id="KW-1133">Transmembrane helix</keyword>
<evidence type="ECO:0000259" key="2">
    <source>
        <dbReference type="Pfam" id="PF10502"/>
    </source>
</evidence>
<dbReference type="InterPro" id="IPR019533">
    <property type="entry name" value="Peptidase_S26"/>
</dbReference>
<dbReference type="RefSeq" id="WP_133621271.1">
    <property type="nucleotide sequence ID" value="NZ_SNZE01000023.1"/>
</dbReference>
<proteinExistence type="predicted"/>
<feature type="transmembrane region" description="Helical" evidence="1">
    <location>
        <begin position="30"/>
        <end position="51"/>
    </location>
</feature>
<sequence length="186" mass="21242">MSTENTPKLKAEPILDIINRSKEFNNDQKWWLRLCLFIPKPIMITFVLMLWSSMFTFSINEGHSMPGHLYVVNRMDKELVKGEVYKFSYHGEHFIHGVLFTKKVVGVEGDVVSVKGREIFINGVSVAVAKEYSLAGKPLAVNSFQGVIPPYKFFYIGEHPDSFDSRYQMAGFGDTRDVAGRAYMLF</sequence>
<dbReference type="GO" id="GO:0006465">
    <property type="term" value="P:signal peptide processing"/>
    <property type="evidence" value="ECO:0007669"/>
    <property type="project" value="InterPro"/>
</dbReference>
<reference evidence="3 4" key="1">
    <citation type="submission" date="2019-03" db="EMBL/GenBank/DDBJ databases">
        <title>Genomic Encyclopedia of Type Strains, Phase IV (KMG-IV): sequencing the most valuable type-strain genomes for metagenomic binning, comparative biology and taxonomic classification.</title>
        <authorList>
            <person name="Goeker M."/>
        </authorList>
    </citation>
    <scope>NUCLEOTIDE SEQUENCE [LARGE SCALE GENOMIC DNA]</scope>
    <source>
        <strain evidence="3 4">DSM 102852</strain>
    </source>
</reference>
<keyword evidence="4" id="KW-1185">Reference proteome</keyword>
<accession>A0A4R6Y4Z9</accession>
<name>A0A4R6Y4Z9_9BURK</name>
<dbReference type="SUPFAM" id="SSF51306">
    <property type="entry name" value="LexA/Signal peptidase"/>
    <property type="match status" value="1"/>
</dbReference>
<evidence type="ECO:0000256" key="1">
    <source>
        <dbReference type="SAM" id="Phobius"/>
    </source>
</evidence>
<dbReference type="GO" id="GO:0004252">
    <property type="term" value="F:serine-type endopeptidase activity"/>
    <property type="evidence" value="ECO:0007669"/>
    <property type="project" value="InterPro"/>
</dbReference>
<gene>
    <name evidence="3" type="ORF">DFR44_12314</name>
</gene>